<protein>
    <recommendedName>
        <fullName evidence="13">Tyrosinase copper-binding domain-containing protein</fullName>
    </recommendedName>
</protein>
<accession>A0A9N9XMI8</accession>
<keyword evidence="6" id="KW-0479">Metal-binding</keyword>
<comment type="function">
    <text evidence="12">This is a copper-containing oxidase that functions in the formation of pigments such as melanins and other polyphenolic compounds. Catalyzes the oxidation of o-diphenols (N-acetyldopamine, 4-methylcatechol and dopamine). Cannot oxidize monophenols and p-phenols (L-tyrosine, tyramine, gentisic acid and hydroquinone). Binds to the surface of hemocytes and is involved in hemocyte melanization. Activation of the enzyme in response to bacterial lipopolysaccharides (LPS) suggests it may play a role in innate immunity.</text>
</comment>
<dbReference type="Proteomes" id="UP001153712">
    <property type="component" value="Chromosome 1"/>
</dbReference>
<dbReference type="FunFam" id="1.10.1280.10:FF:000004">
    <property type="entry name" value="Hemocyanin subunit 2"/>
    <property type="match status" value="1"/>
</dbReference>
<dbReference type="Pfam" id="PF00372">
    <property type="entry name" value="Hemocyanin_M"/>
    <property type="match status" value="1"/>
</dbReference>
<dbReference type="Gene3D" id="2.60.40.1520">
    <property type="entry name" value="Hemocyanin, C-terminal domain"/>
    <property type="match status" value="1"/>
</dbReference>
<dbReference type="InterPro" id="IPR002227">
    <property type="entry name" value="Tyrosinase_Cu-bd"/>
</dbReference>
<evidence type="ECO:0000256" key="7">
    <source>
        <dbReference type="ARBA" id="ARBA00022859"/>
    </source>
</evidence>
<evidence type="ECO:0000256" key="2">
    <source>
        <dbReference type="ARBA" id="ARBA00004613"/>
    </source>
</evidence>
<evidence type="ECO:0000313" key="15">
    <source>
        <dbReference type="Proteomes" id="UP001153712"/>
    </source>
</evidence>
<dbReference type="SUPFAM" id="SSF81296">
    <property type="entry name" value="E set domains"/>
    <property type="match status" value="1"/>
</dbReference>
<dbReference type="AlphaFoldDB" id="A0A9N9XMI8"/>
<evidence type="ECO:0000256" key="1">
    <source>
        <dbReference type="ARBA" id="ARBA00001973"/>
    </source>
</evidence>
<keyword evidence="10" id="KW-0503">Monooxygenase</keyword>
<dbReference type="Gene3D" id="1.20.1370.10">
    <property type="entry name" value="Hemocyanin, N-terminal domain"/>
    <property type="match status" value="1"/>
</dbReference>
<dbReference type="EMBL" id="OU900094">
    <property type="protein sequence ID" value="CAG9854814.1"/>
    <property type="molecule type" value="Genomic_DNA"/>
</dbReference>
<dbReference type="InterPro" id="IPR037020">
    <property type="entry name" value="Hemocyanin_C_sf"/>
</dbReference>
<dbReference type="InterPro" id="IPR036697">
    <property type="entry name" value="Hemocyanin_N_sf"/>
</dbReference>
<dbReference type="InterPro" id="IPR005204">
    <property type="entry name" value="Hemocyanin_N"/>
</dbReference>
<keyword evidence="8" id="KW-0560">Oxidoreductase</keyword>
<dbReference type="PROSITE" id="PS00210">
    <property type="entry name" value="HEMOCYANIN_2"/>
    <property type="match status" value="1"/>
</dbReference>
<keyword evidence="11" id="KW-1015">Disulfide bond</keyword>
<evidence type="ECO:0000256" key="5">
    <source>
        <dbReference type="ARBA" id="ARBA00022588"/>
    </source>
</evidence>
<comment type="subcellular location">
    <subcellularLocation>
        <location evidence="2">Secreted</location>
    </subcellularLocation>
</comment>
<gene>
    <name evidence="14" type="ORF">PHYEVI_LOCUS1274</name>
</gene>
<sequence>MDKQNLLLLFDRPTEPILMPKGSRNVQFDVPNNYLKEEYQSVGPILANRFLDPDSPNVTVKEISLPPLGDIADLARDENFSLFIPKHKRLASKLINLFMGMGNTEDLMSMAVYARERVNPILFNYSFSVALLHRPDTQDLEIPSSLFAFPDKYVDPKVFAKGREIVNYVPDNVRQPIEIPMDYTASNLEDEHRLAYFREDIGVNLHHWHWHLVYPTEAALEIVNKDRRGELFYYMHQQIMARYNFERLCNGMKRTERFTNFYDPMPEGYFPKLDNLVASRSWPGRVANMRWQNLDRSLEQIHLDIDEMRRWRDRIFEAIHSNTVRGENGTIELTEFEGIDVLGNMIESTLLSPNRSFYGDLHNMGHTMASYVHDPDHRHLESFGVMGDTSTSMRDPFFYRWHAYIDDIFQTFKSGLPRYNEQQLNFNGVTVEQIRLQTENGPVNTFQTYWQKSAVDLSRGMDFQPRGSVLVQFTHLQHRPFNYSIIVNNATNAVTTGTCRIFMAPKFDERGNPWLFLHQKNMFIELDKFTVRLNPGRNTVTRASTDSSVTIPFERTYRNLDANRPVGGDNLARFNMCGCGWPQNLLIPKGNEGFMAQLFVMISNYSDDRVDQDTNGTGKDAGSYCGIKDRRYPDRRSMGFPFDRQPRTGVETLQQFLTPNMRVQDVIIQFNNRIVKQGEAF</sequence>
<dbReference type="InterPro" id="IPR013788">
    <property type="entry name" value="Hemocyanin/hexamerin"/>
</dbReference>
<proteinExistence type="inferred from homology"/>
<feature type="domain" description="Tyrosinase copper-binding" evidence="13">
    <location>
        <begin position="395"/>
        <end position="406"/>
    </location>
</feature>
<dbReference type="GO" id="GO:0006582">
    <property type="term" value="P:melanin metabolic process"/>
    <property type="evidence" value="ECO:0007669"/>
    <property type="project" value="UniProtKB-ARBA"/>
</dbReference>
<dbReference type="InterPro" id="IPR000896">
    <property type="entry name" value="Hemocyanin/hexamerin_mid_dom"/>
</dbReference>
<evidence type="ECO:0000259" key="13">
    <source>
        <dbReference type="PROSITE" id="PS00498"/>
    </source>
</evidence>
<dbReference type="GO" id="GO:0005576">
    <property type="term" value="C:extracellular region"/>
    <property type="evidence" value="ECO:0007669"/>
    <property type="project" value="UniProtKB-SubCell"/>
</dbReference>
<dbReference type="GO" id="GO:0045087">
    <property type="term" value="P:innate immune response"/>
    <property type="evidence" value="ECO:0007669"/>
    <property type="project" value="UniProtKB-KW"/>
</dbReference>
<dbReference type="PANTHER" id="PTHR11511:SF4">
    <property type="entry name" value="PHENOLOXIDASE 2-RELATED"/>
    <property type="match status" value="1"/>
</dbReference>
<keyword evidence="15" id="KW-1185">Reference proteome</keyword>
<dbReference type="GO" id="GO:0004503">
    <property type="term" value="F:tyrosinase activity"/>
    <property type="evidence" value="ECO:0007669"/>
    <property type="project" value="UniProtKB-ARBA"/>
</dbReference>
<dbReference type="PROSITE" id="PS00498">
    <property type="entry name" value="TYROSINASE_2"/>
    <property type="match status" value="1"/>
</dbReference>
<dbReference type="Pfam" id="PF03723">
    <property type="entry name" value="Hemocyanin_C"/>
    <property type="match status" value="1"/>
</dbReference>
<dbReference type="InterPro" id="IPR005203">
    <property type="entry name" value="Hemocyanin_C"/>
</dbReference>
<evidence type="ECO:0000256" key="3">
    <source>
        <dbReference type="ARBA" id="ARBA00009928"/>
    </source>
</evidence>
<evidence type="ECO:0000256" key="8">
    <source>
        <dbReference type="ARBA" id="ARBA00023002"/>
    </source>
</evidence>
<evidence type="ECO:0000256" key="11">
    <source>
        <dbReference type="ARBA" id="ARBA00023157"/>
    </source>
</evidence>
<dbReference type="InterPro" id="IPR014756">
    <property type="entry name" value="Ig_E-set"/>
</dbReference>
<evidence type="ECO:0000313" key="14">
    <source>
        <dbReference type="EMBL" id="CAG9854814.1"/>
    </source>
</evidence>
<dbReference type="Pfam" id="PF03722">
    <property type="entry name" value="Hemocyanin_N"/>
    <property type="match status" value="1"/>
</dbReference>
<dbReference type="PRINTS" id="PR00187">
    <property type="entry name" value="HAEMOCYANIN"/>
</dbReference>
<keyword evidence="4" id="KW-0964">Secreted</keyword>
<evidence type="ECO:0000256" key="4">
    <source>
        <dbReference type="ARBA" id="ARBA00022525"/>
    </source>
</evidence>
<evidence type="ECO:0000256" key="6">
    <source>
        <dbReference type="ARBA" id="ARBA00022723"/>
    </source>
</evidence>
<comment type="similarity">
    <text evidence="3">Belongs to the tyrosinase family.</text>
</comment>
<keyword evidence="9" id="KW-0186">Copper</keyword>
<organism evidence="14 15">
    <name type="scientific">Phyllotreta striolata</name>
    <name type="common">Striped flea beetle</name>
    <name type="synonym">Crioceris striolata</name>
    <dbReference type="NCBI Taxonomy" id="444603"/>
    <lineage>
        <taxon>Eukaryota</taxon>
        <taxon>Metazoa</taxon>
        <taxon>Ecdysozoa</taxon>
        <taxon>Arthropoda</taxon>
        <taxon>Hexapoda</taxon>
        <taxon>Insecta</taxon>
        <taxon>Pterygota</taxon>
        <taxon>Neoptera</taxon>
        <taxon>Endopterygota</taxon>
        <taxon>Coleoptera</taxon>
        <taxon>Polyphaga</taxon>
        <taxon>Cucujiformia</taxon>
        <taxon>Chrysomeloidea</taxon>
        <taxon>Chrysomelidae</taxon>
        <taxon>Galerucinae</taxon>
        <taxon>Alticini</taxon>
        <taxon>Phyllotreta</taxon>
    </lineage>
</organism>
<dbReference type="FunFam" id="2.60.40.1520:FF:000001">
    <property type="entry name" value="Hemocyanin subunit 2"/>
    <property type="match status" value="1"/>
</dbReference>
<dbReference type="Gene3D" id="1.10.1280.10">
    <property type="entry name" value="Di-copper center containing domain from catechol oxidase"/>
    <property type="match status" value="1"/>
</dbReference>
<dbReference type="SUPFAM" id="SSF48050">
    <property type="entry name" value="Hemocyanin, N-terminal domain"/>
    <property type="match status" value="1"/>
</dbReference>
<comment type="cofactor">
    <cofactor evidence="1">
        <name>Cu(2+)</name>
        <dbReference type="ChEBI" id="CHEBI:29036"/>
    </cofactor>
</comment>
<dbReference type="OrthoDB" id="8119704at2759"/>
<reference evidence="14" key="1">
    <citation type="submission" date="2022-01" db="EMBL/GenBank/DDBJ databases">
        <authorList>
            <person name="King R."/>
        </authorList>
    </citation>
    <scope>NUCLEOTIDE SEQUENCE</scope>
</reference>
<dbReference type="SUPFAM" id="SSF48056">
    <property type="entry name" value="Di-copper centre-containing domain"/>
    <property type="match status" value="1"/>
</dbReference>
<dbReference type="PROSITE" id="PS00209">
    <property type="entry name" value="HEMOCYANIN_1"/>
    <property type="match status" value="1"/>
</dbReference>
<keyword evidence="7" id="KW-0391">Immunity</keyword>
<keyword evidence="5" id="KW-0399">Innate immunity</keyword>
<dbReference type="PANTHER" id="PTHR11511">
    <property type="entry name" value="LARVAL STORAGE PROTEIN/PHENOLOXIDASE"/>
    <property type="match status" value="1"/>
</dbReference>
<dbReference type="InterPro" id="IPR008922">
    <property type="entry name" value="Di-copper_centre_dom_sf"/>
</dbReference>
<name>A0A9N9XMI8_PHYSR</name>
<evidence type="ECO:0000256" key="9">
    <source>
        <dbReference type="ARBA" id="ARBA00023008"/>
    </source>
</evidence>
<evidence type="ECO:0000256" key="12">
    <source>
        <dbReference type="ARBA" id="ARBA00053160"/>
    </source>
</evidence>
<dbReference type="GO" id="GO:0046872">
    <property type="term" value="F:metal ion binding"/>
    <property type="evidence" value="ECO:0007669"/>
    <property type="project" value="UniProtKB-KW"/>
</dbReference>
<evidence type="ECO:0000256" key="10">
    <source>
        <dbReference type="ARBA" id="ARBA00023033"/>
    </source>
</evidence>